<feature type="compositionally biased region" description="Basic and acidic residues" evidence="10">
    <location>
        <begin position="559"/>
        <end position="574"/>
    </location>
</feature>
<proteinExistence type="inferred from homology"/>
<feature type="compositionally biased region" description="Polar residues" evidence="10">
    <location>
        <begin position="659"/>
        <end position="671"/>
    </location>
</feature>
<gene>
    <name evidence="12" type="ORF">CHUDEA7_4060</name>
    <name evidence="13" type="ORF">GY17_00002286</name>
</gene>
<organism evidence="12">
    <name type="scientific">Cryptosporidium hominis</name>
    <dbReference type="NCBI Taxonomy" id="237895"/>
    <lineage>
        <taxon>Eukaryota</taxon>
        <taxon>Sar</taxon>
        <taxon>Alveolata</taxon>
        <taxon>Apicomplexa</taxon>
        <taxon>Conoidasida</taxon>
        <taxon>Coccidia</taxon>
        <taxon>Eucoccidiorida</taxon>
        <taxon>Eimeriorina</taxon>
        <taxon>Cryptosporidiidae</taxon>
        <taxon>Cryptosporidium</taxon>
    </lineage>
</organism>
<evidence type="ECO:0000313" key="12">
    <source>
        <dbReference type="EMBL" id="CUV07394.1"/>
    </source>
</evidence>
<dbReference type="PIRSF" id="PIRSF038922">
    <property type="entry name" value="SRP72"/>
    <property type="match status" value="1"/>
</dbReference>
<keyword evidence="6" id="KW-0256">Endoplasmic reticulum</keyword>
<evidence type="ECO:0000256" key="7">
    <source>
        <dbReference type="ARBA" id="ARBA00023135"/>
    </source>
</evidence>
<reference evidence="13 14" key="3">
    <citation type="submission" date="2017-10" db="EMBL/GenBank/DDBJ databases">
        <title>Consistent, comparative and evidence-based genome annotation and re-annotation for the closely-related species, Cryptosporidium parvum, C. hominis and C. tyzzeri.</title>
        <authorList>
            <person name="Baptista R.P."/>
            <person name="Li Y."/>
            <person name="Sateriale A."/>
            <person name="Striepen B."/>
            <person name="Kissinger J.C."/>
        </authorList>
    </citation>
    <scope>NUCLEOTIDE SEQUENCE [LARGE SCALE GENOMIC DNA]</scope>
    <source>
        <strain evidence="13">30976</strain>
    </source>
</reference>
<protein>
    <recommendedName>
        <fullName evidence="4 9">Signal recognition particle subunit SRP72</fullName>
    </recommendedName>
</protein>
<dbReference type="Pfam" id="PF08492">
    <property type="entry name" value="SRP72"/>
    <property type="match status" value="1"/>
</dbReference>
<feature type="compositionally biased region" description="Basic residues" evidence="10">
    <location>
        <begin position="621"/>
        <end position="632"/>
    </location>
</feature>
<dbReference type="VEuPathDB" id="CryptoDB:Chro.70451"/>
<evidence type="ECO:0000256" key="2">
    <source>
        <dbReference type="ARBA" id="ARBA00004496"/>
    </source>
</evidence>
<evidence type="ECO:0000256" key="3">
    <source>
        <dbReference type="ARBA" id="ARBA00007676"/>
    </source>
</evidence>
<dbReference type="Gene3D" id="1.25.40.10">
    <property type="entry name" value="Tetratricopeptide repeat domain"/>
    <property type="match status" value="1"/>
</dbReference>
<keyword evidence="7 9" id="KW-0733">Signal recognition particle</keyword>
<feature type="region of interest" description="Disordered" evidence="10">
    <location>
        <begin position="559"/>
        <end position="680"/>
    </location>
</feature>
<dbReference type="PANTHER" id="PTHR14094">
    <property type="entry name" value="SIGNAL RECOGNITION PARTICLE 72"/>
    <property type="match status" value="1"/>
</dbReference>
<evidence type="ECO:0000256" key="8">
    <source>
        <dbReference type="ARBA" id="ARBA00023274"/>
    </source>
</evidence>
<evidence type="ECO:0000256" key="10">
    <source>
        <dbReference type="SAM" id="MobiDB-lite"/>
    </source>
</evidence>
<keyword evidence="8 9" id="KW-0687">Ribonucleoprotein</keyword>
<evidence type="ECO:0000313" key="14">
    <source>
        <dbReference type="Proteomes" id="UP001429100"/>
    </source>
</evidence>
<evidence type="ECO:0000256" key="1">
    <source>
        <dbReference type="ARBA" id="ARBA00004240"/>
    </source>
</evidence>
<dbReference type="Proteomes" id="UP000199752">
    <property type="component" value="Chromosome 7"/>
</dbReference>
<dbReference type="OrthoDB" id="5421607at2759"/>
<dbReference type="EMBL" id="LN877953">
    <property type="protein sequence ID" value="CUV07394.1"/>
    <property type="molecule type" value="Genomic_DNA"/>
</dbReference>
<evidence type="ECO:0000256" key="5">
    <source>
        <dbReference type="ARBA" id="ARBA00022490"/>
    </source>
</evidence>
<keyword evidence="5 9" id="KW-0963">Cytoplasm</keyword>
<dbReference type="GO" id="GO:0043022">
    <property type="term" value="F:ribosome binding"/>
    <property type="evidence" value="ECO:0007669"/>
    <property type="project" value="TreeGrafter"/>
</dbReference>
<evidence type="ECO:0000259" key="11">
    <source>
        <dbReference type="Pfam" id="PF08492"/>
    </source>
</evidence>
<name>A0A0S4TJ23_CRYHO</name>
<comment type="subcellular location">
    <subcellularLocation>
        <location evidence="2 9">Cytoplasm</location>
    </subcellularLocation>
    <subcellularLocation>
        <location evidence="1">Endoplasmic reticulum</location>
    </subcellularLocation>
</comment>
<reference evidence="13 14" key="1">
    <citation type="submission" date="2014-11" db="EMBL/GenBank/DDBJ databases">
        <title>Comparative genomic analysis of Cryptosporidium hominis reveals occurrence of genetic recombination in virulent subtypes.</title>
        <authorList>
            <person name="Guo Y."/>
            <person name="Tang K."/>
            <person name="Frace M."/>
            <person name="Li N."/>
            <person name="Roellig D.M."/>
            <person name="Sammons S."/>
            <person name="Knipe K."/>
            <person name="Rowe L."/>
            <person name="Feng Y."/>
            <person name="Xiao L."/>
        </authorList>
    </citation>
    <scope>NUCLEOTIDE SEQUENCE [LARGE SCALE GENOMIC DNA]</scope>
    <source>
        <strain evidence="13">30976</strain>
    </source>
</reference>
<evidence type="ECO:0000256" key="9">
    <source>
        <dbReference type="PIRNR" id="PIRNR038922"/>
    </source>
</evidence>
<reference evidence="12" key="2">
    <citation type="submission" date="2015-08" db="EMBL/GenBank/DDBJ databases">
        <authorList>
            <person name="Babu N.S."/>
            <person name="Beckwith C.J."/>
            <person name="Beseler K.G."/>
            <person name="Brison A."/>
            <person name="Carone J.V."/>
            <person name="Caskin T.P."/>
            <person name="Diamond M."/>
            <person name="Durham M.E."/>
            <person name="Foxe J.M."/>
            <person name="Go M."/>
            <person name="Henderson B.A."/>
            <person name="Jones I.B."/>
            <person name="McGettigan J.A."/>
            <person name="Micheletti S.J."/>
            <person name="Nasrallah M.E."/>
            <person name="Ortiz D."/>
            <person name="Piller C.R."/>
            <person name="Privatt S.R."/>
            <person name="Schneider S.L."/>
            <person name="Sharp S."/>
            <person name="Smith T.C."/>
            <person name="Stanton J.D."/>
            <person name="Ullery H.E."/>
            <person name="Wilson R.J."/>
            <person name="Serrano M.G."/>
            <person name="Buck G."/>
            <person name="Lee V."/>
            <person name="Wang Y."/>
            <person name="Carvalho R."/>
            <person name="Voegtly L."/>
            <person name="Shi R."/>
            <person name="Duckworth R."/>
            <person name="Johnson A."/>
            <person name="Loviza R."/>
            <person name="Walstead R."/>
            <person name="Shah Z."/>
            <person name="Kiflezghi M."/>
            <person name="Wade K."/>
            <person name="Ball S.L."/>
            <person name="Bradley K.W."/>
            <person name="Asai D.J."/>
            <person name="Bowman C.A."/>
            <person name="Russell D.A."/>
            <person name="Pope W.H."/>
            <person name="Jacobs-Sera D."/>
            <person name="Hendrix R.W."/>
            <person name="Hatfull G.F."/>
        </authorList>
    </citation>
    <scope>NUCLEOTIDE SEQUENCE [LARGE SCALE GENOMIC DNA]</scope>
</reference>
<dbReference type="GO" id="GO:0006614">
    <property type="term" value="P:SRP-dependent cotranslational protein targeting to membrane"/>
    <property type="evidence" value="ECO:0007669"/>
    <property type="project" value="UniProtKB-UniRule"/>
</dbReference>
<dbReference type="InterPro" id="IPR026270">
    <property type="entry name" value="SRP72"/>
</dbReference>
<dbReference type="Proteomes" id="UP001429100">
    <property type="component" value="Unassembled WGS sequence"/>
</dbReference>
<dbReference type="PANTHER" id="PTHR14094:SF9">
    <property type="entry name" value="SIGNAL RECOGNITION PARTICLE SUBUNIT SRP72"/>
    <property type="match status" value="1"/>
</dbReference>
<comment type="similarity">
    <text evidence="3 9">Belongs to the SRP72 family.</text>
</comment>
<dbReference type="InterPro" id="IPR013699">
    <property type="entry name" value="Signal_recog_part_SRP72_RNA-bd"/>
</dbReference>
<dbReference type="EMBL" id="JTAI01000006">
    <property type="protein sequence ID" value="PPS95719.1"/>
    <property type="molecule type" value="Genomic_DNA"/>
</dbReference>
<feature type="domain" description="Signal recognition particle SRP72 subunit RNA-binding" evidence="11">
    <location>
        <begin position="566"/>
        <end position="624"/>
    </location>
</feature>
<keyword evidence="14" id="KW-1185">Reference proteome</keyword>
<evidence type="ECO:0000256" key="4">
    <source>
        <dbReference type="ARBA" id="ARBA00018350"/>
    </source>
</evidence>
<sequence length="680" mass="77750">MEKVEGLYQELQLLVKSEQYEAASHICDKIRLLGCMDSEVLRTKIYCLIQRKMWNQALFLIKSLEKDEIELPFEKSYCLYRTNNYKDALETLETLGDPTKALSKLENRAITHLKIQILYRLGQFEECERLYSIMEPIIAKENNSVELEMLQVNQLAVFSSIRNINKNIEDFDIPDYLTNSIEYWFNRCCLYLSNNDIDNAMTSLEMSESLYNSLLENDESEDQQSPDVSDECSLALMRAYIMQQIGQNEEAKLLYEDSFKKFGLDGVKLEPSMVHLGVVAYNNYFILSKNDNPHSYIDGLKRLSITSKDQIEHKMTVNQNFIISLNKALLLYNESGFKQYIKQAEKFSVDKLKLDLFKIGLFLLQGKTKKAVQYINSVYSKNQDNIEFSISVLKILLKLKMINNAFKILDSNIDQYICNFGQWTISPELFNELLILIHNILIEKFSNSAIDMIKQKLKFILKHAISKSTSNKSNSRLPSLLCVLGKHLLIANLASEAAECFRFVLEDLGDSNNDSALSGYVSASTLCGNEVPKVYLRQLDKKLPSNVFSIDAEVLEKMEAPTRAPEKDSHDSKSMYHGNLTIKTKSKHKKRKPRYPKGFDPLNPGQAPDPERWLPKEQRLSFKKLNKNRNSKKGQIGKGGHQGAIPTSNIEAKPAAPSTAKQAALSSSSGIRRSHKKKRR</sequence>
<feature type="compositionally biased region" description="Basic and acidic residues" evidence="10">
    <location>
        <begin position="609"/>
        <end position="620"/>
    </location>
</feature>
<dbReference type="SUPFAM" id="SSF48452">
    <property type="entry name" value="TPR-like"/>
    <property type="match status" value="1"/>
</dbReference>
<feature type="compositionally biased region" description="Basic residues" evidence="10">
    <location>
        <begin position="584"/>
        <end position="595"/>
    </location>
</feature>
<evidence type="ECO:0000256" key="6">
    <source>
        <dbReference type="ARBA" id="ARBA00022824"/>
    </source>
</evidence>
<dbReference type="VEuPathDB" id="CryptoDB:GY17_00002286"/>
<dbReference type="VEuPathDB" id="CryptoDB:CHUDEA7_4060"/>
<evidence type="ECO:0000313" key="13">
    <source>
        <dbReference type="EMBL" id="PPS95719.1"/>
    </source>
</evidence>
<dbReference type="InterPro" id="IPR031545">
    <property type="entry name" value="SRP72_TPR-like"/>
</dbReference>
<dbReference type="GO" id="GO:0005786">
    <property type="term" value="C:signal recognition particle, endoplasmic reticulum targeting"/>
    <property type="evidence" value="ECO:0007669"/>
    <property type="project" value="UniProtKB-UniRule"/>
</dbReference>
<comment type="function">
    <text evidence="9">Component of the signal recognition particle (SRP) complex, a ribonucleoprotein complex that mediates the cotranslational targeting of secretory and membrane proteins to the endoplasmic reticulum (ER).</text>
</comment>
<accession>A0A0S4TJ23</accession>
<dbReference type="Pfam" id="PF17004">
    <property type="entry name" value="SRP_TPR_like"/>
    <property type="match status" value="1"/>
</dbReference>
<dbReference type="AlphaFoldDB" id="A0A0S4TJ23"/>
<dbReference type="VEuPathDB" id="CryptoDB:ChTU502y2012_407g1995"/>
<dbReference type="InterPro" id="IPR011990">
    <property type="entry name" value="TPR-like_helical_dom_sf"/>
</dbReference>
<dbReference type="GO" id="GO:0005783">
    <property type="term" value="C:endoplasmic reticulum"/>
    <property type="evidence" value="ECO:0007669"/>
    <property type="project" value="UniProtKB-SubCell"/>
</dbReference>
<dbReference type="GO" id="GO:0008312">
    <property type="term" value="F:7S RNA binding"/>
    <property type="evidence" value="ECO:0007669"/>
    <property type="project" value="InterPro"/>
</dbReference>